<feature type="transmembrane region" description="Helical" evidence="5">
    <location>
        <begin position="51"/>
        <end position="77"/>
    </location>
</feature>
<dbReference type="GO" id="GO:0016491">
    <property type="term" value="F:oxidoreductase activity"/>
    <property type="evidence" value="ECO:0007669"/>
    <property type="project" value="UniProtKB-KW"/>
</dbReference>
<evidence type="ECO:0000256" key="4">
    <source>
        <dbReference type="SAM" id="MobiDB-lite"/>
    </source>
</evidence>
<evidence type="ECO:0000256" key="1">
    <source>
        <dbReference type="ARBA" id="ARBA00004685"/>
    </source>
</evidence>
<accession>A0AAN6RMU3</accession>
<gene>
    <name evidence="6" type="ORF">GRF29_8g3477328</name>
</gene>
<evidence type="ECO:0000256" key="2">
    <source>
        <dbReference type="ARBA" id="ARBA00023002"/>
    </source>
</evidence>
<proteinExistence type="inferred from homology"/>
<dbReference type="Proteomes" id="UP001280581">
    <property type="component" value="Unassembled WGS sequence"/>
</dbReference>
<keyword evidence="7" id="KW-1185">Reference proteome</keyword>
<keyword evidence="5" id="KW-0812">Transmembrane</keyword>
<evidence type="ECO:0000313" key="6">
    <source>
        <dbReference type="EMBL" id="KAK3216489.1"/>
    </source>
</evidence>
<feature type="compositionally biased region" description="Basic and acidic residues" evidence="4">
    <location>
        <begin position="1"/>
        <end position="18"/>
    </location>
</feature>
<dbReference type="GO" id="GO:0043386">
    <property type="term" value="P:mycotoxin biosynthetic process"/>
    <property type="evidence" value="ECO:0007669"/>
    <property type="project" value="InterPro"/>
</dbReference>
<keyword evidence="5" id="KW-0472">Membrane</keyword>
<comment type="caution">
    <text evidence="6">The sequence shown here is derived from an EMBL/GenBank/DDBJ whole genome shotgun (WGS) entry which is preliminary data.</text>
</comment>
<sequence length="274" mass="31779">MTRYEDLSPKPNSDETKGGEYSPLTSSNDFAEEDEKLLHPGRIPRRQSKWVIVWGATRLLLEILGLLLLVSNFLMLLNYSQPVTGPDPRVSSGPSNQHRQYGSDVRYMSFDHKWDYLWKEAFVEDWGQIALPPFIDTEGLYSKDPVHDEGGIGMFHAFHCLASMRTAFQKMNETKTTLEKLQKGDHVAHCFDYLRNVIFCMADDTFELARNKTGHPWGEIIEGQWDVRTCRDHTKLQHIMDKYGKWRRHPVPRYHDEVGIPNKEPPHALQTQKV</sequence>
<name>A0AAN6RMU3_9PLEO</name>
<protein>
    <recommendedName>
        <fullName evidence="8">Cyclochlorotine biosynthesis protein O</fullName>
    </recommendedName>
</protein>
<evidence type="ECO:0000313" key="7">
    <source>
        <dbReference type="Proteomes" id="UP001280581"/>
    </source>
</evidence>
<dbReference type="Pfam" id="PF11807">
    <property type="entry name" value="UstYa"/>
    <property type="match status" value="1"/>
</dbReference>
<evidence type="ECO:0000256" key="5">
    <source>
        <dbReference type="SAM" id="Phobius"/>
    </source>
</evidence>
<keyword evidence="5" id="KW-1133">Transmembrane helix</keyword>
<dbReference type="PANTHER" id="PTHR33365:SF11">
    <property type="entry name" value="TAT PATHWAY SIGNAL SEQUENCE"/>
    <property type="match status" value="1"/>
</dbReference>
<comment type="pathway">
    <text evidence="1">Mycotoxin biosynthesis.</text>
</comment>
<dbReference type="PANTHER" id="PTHR33365">
    <property type="entry name" value="YALI0B05434P"/>
    <property type="match status" value="1"/>
</dbReference>
<keyword evidence="2" id="KW-0560">Oxidoreductase</keyword>
<reference evidence="6 7" key="1">
    <citation type="submission" date="2021-02" db="EMBL/GenBank/DDBJ databases">
        <title>Genome assembly of Pseudopithomyces chartarum.</title>
        <authorList>
            <person name="Jauregui R."/>
            <person name="Singh J."/>
            <person name="Voisey C."/>
        </authorList>
    </citation>
    <scope>NUCLEOTIDE SEQUENCE [LARGE SCALE GENOMIC DNA]</scope>
    <source>
        <strain evidence="6 7">AGR01</strain>
    </source>
</reference>
<dbReference type="InterPro" id="IPR021765">
    <property type="entry name" value="UstYa-like"/>
</dbReference>
<dbReference type="AlphaFoldDB" id="A0AAN6RMU3"/>
<organism evidence="6 7">
    <name type="scientific">Pseudopithomyces chartarum</name>
    <dbReference type="NCBI Taxonomy" id="1892770"/>
    <lineage>
        <taxon>Eukaryota</taxon>
        <taxon>Fungi</taxon>
        <taxon>Dikarya</taxon>
        <taxon>Ascomycota</taxon>
        <taxon>Pezizomycotina</taxon>
        <taxon>Dothideomycetes</taxon>
        <taxon>Pleosporomycetidae</taxon>
        <taxon>Pleosporales</taxon>
        <taxon>Massarineae</taxon>
        <taxon>Didymosphaeriaceae</taxon>
        <taxon>Pseudopithomyces</taxon>
    </lineage>
</organism>
<feature type="region of interest" description="Disordered" evidence="4">
    <location>
        <begin position="1"/>
        <end position="27"/>
    </location>
</feature>
<dbReference type="EMBL" id="WVTA01000002">
    <property type="protein sequence ID" value="KAK3216489.1"/>
    <property type="molecule type" value="Genomic_DNA"/>
</dbReference>
<comment type="similarity">
    <text evidence="3">Belongs to the ustYa family.</text>
</comment>
<evidence type="ECO:0000256" key="3">
    <source>
        <dbReference type="ARBA" id="ARBA00035112"/>
    </source>
</evidence>
<evidence type="ECO:0008006" key="8">
    <source>
        <dbReference type="Google" id="ProtNLM"/>
    </source>
</evidence>